<dbReference type="KEGG" id="acek:FLP30_01265"/>
<keyword evidence="2" id="KW-0489">Methyltransferase</keyword>
<proteinExistence type="predicted"/>
<dbReference type="GO" id="GO:0032259">
    <property type="term" value="P:methylation"/>
    <property type="evidence" value="ECO:0007669"/>
    <property type="project" value="UniProtKB-KW"/>
</dbReference>
<feature type="domain" description="Methyltransferase type 11" evidence="1">
    <location>
        <begin position="42"/>
        <end position="130"/>
    </location>
</feature>
<keyword evidence="3" id="KW-1185">Reference proteome</keyword>
<evidence type="ECO:0000313" key="2">
    <source>
        <dbReference type="EMBL" id="QEO16557.1"/>
    </source>
</evidence>
<protein>
    <submittedName>
        <fullName evidence="2">Class I SAM-dependent methyltransferase</fullName>
    </submittedName>
</protein>
<dbReference type="Gene3D" id="3.40.50.150">
    <property type="entry name" value="Vaccinia Virus protein VP39"/>
    <property type="match status" value="1"/>
</dbReference>
<gene>
    <name evidence="2" type="ORF">FLP30_01265</name>
</gene>
<dbReference type="OrthoDB" id="9800231at2"/>
<dbReference type="Pfam" id="PF08241">
    <property type="entry name" value="Methyltransf_11"/>
    <property type="match status" value="1"/>
</dbReference>
<organism evidence="2 3">
    <name type="scientific">Acetobacter vaccinii</name>
    <dbReference type="NCBI Taxonomy" id="2592655"/>
    <lineage>
        <taxon>Bacteria</taxon>
        <taxon>Pseudomonadati</taxon>
        <taxon>Pseudomonadota</taxon>
        <taxon>Alphaproteobacteria</taxon>
        <taxon>Acetobacterales</taxon>
        <taxon>Acetobacteraceae</taxon>
        <taxon>Acetobacter</taxon>
    </lineage>
</organism>
<dbReference type="Proteomes" id="UP000324536">
    <property type="component" value="Chromosome"/>
</dbReference>
<dbReference type="GO" id="GO:0008757">
    <property type="term" value="F:S-adenosylmethionine-dependent methyltransferase activity"/>
    <property type="evidence" value="ECO:0007669"/>
    <property type="project" value="InterPro"/>
</dbReference>
<name>A0A5C1YN91_9PROT</name>
<keyword evidence="2" id="KW-0808">Transferase</keyword>
<reference evidence="2 3" key="1">
    <citation type="submission" date="2019-09" db="EMBL/GenBank/DDBJ databases">
        <title>Genome sequencing of strain KACC 21233.</title>
        <authorList>
            <person name="Heo J."/>
            <person name="Kim S.-J."/>
            <person name="Kim J.-S."/>
            <person name="Hong S.-B."/>
            <person name="Kwon S.-W."/>
        </authorList>
    </citation>
    <scope>NUCLEOTIDE SEQUENCE [LARGE SCALE GENOMIC DNA]</scope>
    <source>
        <strain evidence="2 3">KACC 21233</strain>
    </source>
</reference>
<accession>A0A5C1YN91</accession>
<evidence type="ECO:0000313" key="3">
    <source>
        <dbReference type="Proteomes" id="UP000324536"/>
    </source>
</evidence>
<dbReference type="AlphaFoldDB" id="A0A5C1YN91"/>
<evidence type="ECO:0000259" key="1">
    <source>
        <dbReference type="Pfam" id="PF08241"/>
    </source>
</evidence>
<dbReference type="SUPFAM" id="SSF53335">
    <property type="entry name" value="S-adenosyl-L-methionine-dependent methyltransferases"/>
    <property type="match status" value="1"/>
</dbReference>
<dbReference type="RefSeq" id="WP_149277998.1">
    <property type="nucleotide sequence ID" value="NZ_CP043506.1"/>
</dbReference>
<dbReference type="InterPro" id="IPR029063">
    <property type="entry name" value="SAM-dependent_MTases_sf"/>
</dbReference>
<dbReference type="InterPro" id="IPR013216">
    <property type="entry name" value="Methyltransf_11"/>
</dbReference>
<sequence length="257" mass="27927">MQDFTPACENFYTTPKGQVCTTLVAERMRWLWPDLRGQAVLGVGMAAPYLAMLGDPQTNKVAVCPKSLLLAGAGQALSGVVTCQSNPCDLPFQDAVFDRVVLVHALRGAENFVPQLREAARVLQDDGRLMLLVPNRLAGPWRLRGSPFAADRAFTRRGLRSLLAAAMLRAERWDEALFLPVGPSCRSVQAGRRADIAGKVLCPGGGSLLLVEAVRDMYSVRPVGLTARRRWLSRLAVPVAGAARLVNRGGASRLRQR</sequence>
<dbReference type="EMBL" id="CP043506">
    <property type="protein sequence ID" value="QEO16557.1"/>
    <property type="molecule type" value="Genomic_DNA"/>
</dbReference>